<protein>
    <submittedName>
        <fullName evidence="1">5'-nucleotidase</fullName>
    </submittedName>
</protein>
<dbReference type="InterPro" id="IPR010394">
    <property type="entry name" value="5-nucleotidase"/>
</dbReference>
<dbReference type="GO" id="GO:0008253">
    <property type="term" value="F:5'-nucleotidase activity"/>
    <property type="evidence" value="ECO:0007669"/>
    <property type="project" value="InterPro"/>
</dbReference>
<dbReference type="AlphaFoldDB" id="A0A7G9GMI8"/>
<sequence>MAVTLDDCLVIGISSRALFDLDEENRIFDEQGLTAYAQYQIEHENDILKPGSGFALVKALLKLNEDKHRVEIIIMSRNSADTSLRIFNSIAHYKLGISRAVLAGGSSLAEYLGAFGVDLFLSANEGDVEDAINAGFAAGRIYTDPIRKPEVYKDIDQIRIAFDGDAVLFSDESERIFQKDGLEAFVENEKRLAKKELPQGPFAHFLKTISDLQKQFPHDASPIRTALVTARNAPAHERVIRTLRAWDVRIDEAFFLGGLPKKDILEAFHPHIFFDDQEVHAKPASSVVPSAQVPYRK</sequence>
<dbReference type="EMBL" id="CP060636">
    <property type="protein sequence ID" value="QNM12020.1"/>
    <property type="molecule type" value="Genomic_DNA"/>
</dbReference>
<dbReference type="PANTHER" id="PTHR31367:SF5">
    <property type="entry name" value="CYTOSOLIC 5'-NUCLEOTIDASE 1A"/>
    <property type="match status" value="1"/>
</dbReference>
<gene>
    <name evidence="1" type="ORF">H9Q80_17525</name>
</gene>
<accession>A0A7G9GMI8</accession>
<dbReference type="KEGG" id="ehn:H9Q80_17525"/>
<dbReference type="PANTHER" id="PTHR31367">
    <property type="entry name" value="CYTOSOLIC 5'-NUCLEOTIDASE 1 FAMILY MEMBER"/>
    <property type="match status" value="1"/>
</dbReference>
<dbReference type="RefSeq" id="WP_117453654.1">
    <property type="nucleotide sequence ID" value="NZ_CP060636.1"/>
</dbReference>
<evidence type="ECO:0000313" key="2">
    <source>
        <dbReference type="Proteomes" id="UP000515856"/>
    </source>
</evidence>
<dbReference type="Proteomes" id="UP000515856">
    <property type="component" value="Chromosome"/>
</dbReference>
<reference evidence="1 2" key="1">
    <citation type="submission" date="2020-08" db="EMBL/GenBank/DDBJ databases">
        <authorList>
            <person name="Liu C."/>
            <person name="Sun Q."/>
        </authorList>
    </citation>
    <scope>NUCLEOTIDE SEQUENCE [LARGE SCALE GENOMIC DNA]</scope>
    <source>
        <strain evidence="1 2">NSJ-61</strain>
    </source>
</reference>
<dbReference type="GO" id="GO:0000287">
    <property type="term" value="F:magnesium ion binding"/>
    <property type="evidence" value="ECO:0007669"/>
    <property type="project" value="InterPro"/>
</dbReference>
<dbReference type="GO" id="GO:0009117">
    <property type="term" value="P:nucleotide metabolic process"/>
    <property type="evidence" value="ECO:0007669"/>
    <property type="project" value="InterPro"/>
</dbReference>
<name>A0A7G9GMI8_9FIRM</name>
<proteinExistence type="predicted"/>
<dbReference type="GO" id="GO:0005737">
    <property type="term" value="C:cytoplasm"/>
    <property type="evidence" value="ECO:0007669"/>
    <property type="project" value="InterPro"/>
</dbReference>
<keyword evidence="2" id="KW-1185">Reference proteome</keyword>
<organism evidence="1 2">
    <name type="scientific">[Eubacterium] hominis</name>
    <dbReference type="NCBI Taxonomy" id="2764325"/>
    <lineage>
        <taxon>Bacteria</taxon>
        <taxon>Bacillati</taxon>
        <taxon>Bacillota</taxon>
        <taxon>Erysipelotrichia</taxon>
        <taxon>Erysipelotrichales</taxon>
        <taxon>Erysipelotrichaceae</taxon>
        <taxon>Amedibacillus</taxon>
    </lineage>
</organism>
<evidence type="ECO:0000313" key="1">
    <source>
        <dbReference type="EMBL" id="QNM12020.1"/>
    </source>
</evidence>
<dbReference type="GO" id="GO:0000166">
    <property type="term" value="F:nucleotide binding"/>
    <property type="evidence" value="ECO:0007669"/>
    <property type="project" value="InterPro"/>
</dbReference>
<dbReference type="Pfam" id="PF06189">
    <property type="entry name" value="5-nucleotidase"/>
    <property type="match status" value="1"/>
</dbReference>